<dbReference type="InterPro" id="IPR006145">
    <property type="entry name" value="PsdUridine_synth_RsuA/RluA"/>
</dbReference>
<dbReference type="InterPro" id="IPR020103">
    <property type="entry name" value="PsdUridine_synth_cat_dom_sf"/>
</dbReference>
<dbReference type="CDD" id="cd02869">
    <property type="entry name" value="PseudoU_synth_RluA_like"/>
    <property type="match status" value="1"/>
</dbReference>
<feature type="region of interest" description="Disordered" evidence="2">
    <location>
        <begin position="670"/>
        <end position="706"/>
    </location>
</feature>
<dbReference type="InterPro" id="IPR032675">
    <property type="entry name" value="LRR_dom_sf"/>
</dbReference>
<dbReference type="SUPFAM" id="SSF55120">
    <property type="entry name" value="Pseudouridine synthase"/>
    <property type="match status" value="1"/>
</dbReference>
<evidence type="ECO:0000313" key="4">
    <source>
        <dbReference type="EMBL" id="CAJ1370272.1"/>
    </source>
</evidence>
<evidence type="ECO:0000313" key="5">
    <source>
        <dbReference type="Proteomes" id="UP001178507"/>
    </source>
</evidence>
<name>A0AA36HJJ9_9DINO</name>
<comment type="similarity">
    <text evidence="1">Belongs to the pseudouridine synthase RluA family.</text>
</comment>
<dbReference type="GO" id="GO:0000455">
    <property type="term" value="P:enzyme-directed rRNA pseudouridine synthesis"/>
    <property type="evidence" value="ECO:0007669"/>
    <property type="project" value="TreeGrafter"/>
</dbReference>
<feature type="region of interest" description="Disordered" evidence="2">
    <location>
        <begin position="623"/>
        <end position="647"/>
    </location>
</feature>
<dbReference type="GO" id="GO:0003723">
    <property type="term" value="F:RNA binding"/>
    <property type="evidence" value="ECO:0007669"/>
    <property type="project" value="InterPro"/>
</dbReference>
<keyword evidence="5" id="KW-1185">Reference proteome</keyword>
<feature type="region of interest" description="Disordered" evidence="2">
    <location>
        <begin position="249"/>
        <end position="272"/>
    </location>
</feature>
<feature type="compositionally biased region" description="Polar residues" evidence="2">
    <location>
        <begin position="927"/>
        <end position="947"/>
    </location>
</feature>
<feature type="region of interest" description="Disordered" evidence="2">
    <location>
        <begin position="566"/>
        <end position="589"/>
    </location>
</feature>
<dbReference type="PANTHER" id="PTHR21600:SF87">
    <property type="entry name" value="RNA PSEUDOURIDYLATE SYNTHASE DOMAIN-CONTAINING PROTEIN 1"/>
    <property type="match status" value="1"/>
</dbReference>
<sequence>MMAWRRQEWIESIRFQDSTGELSLCTERWNITDDELKVILRNLQKQVMRHRSWQTLRYLCLNDLRLADNQISDAGVEQLSKAALAMPLRLRNLRLHRNRIGEAGACALAKLLLESEVPLLELHLSHNRLSPLDARRLIEATAEREEYARGPLWLRLERQQTFSWQFETSESKRWERILEMIEGLSESLQEMRFLRKLQPKWLDGPLLCLVQYQGICKSSCCGQRHRHGPIVQLPYLWQQGRRYWTHTTNTTDTAKPEEVPPPPSQPVRRPYKSRLKKSEPAVLYDSEDLQVVDKGPYWICRWASKSSDVRDWRAHLPLETRSWQEIVESNDPEHLDLYVARRYWDEMAWKWYRDPDNGAGFVHRLDCQTSGCMIRAKTACACDYLDLQMRRRHICKGYLCLAHGHISPAPFRINAPLAMDKWRDEAVVDAREGQWAESYVMPVAYYRWSESMFSLCAVRIVSGKTHQIRKHMEHIGHPLVSDRKYNPLQIYTDRRWCSRLFLHAYEIWLEDAGTRCKVSAPLALDLREALAKLEADTRLSEPKLDMQTGVLQKAVMEELMQMDRSLPEKNPRAEPEGAAQDALQPQQNKDWQLVQQEEPASQTVQPTCQPDQQALYKTAQAALQPERQNPSKPAPLAHMPKNPAVKPPPLALQAELKASKAAAFAFWPKQPTSASEQPVPAFQPERQTASKPAPLAHMPEHPAVKPPPQALQAELKASKAAAFAFWPKQPTSASEQPVPAFQPERQTASKPAPLAHMPEHPAVKPPPQALQAELKASEAAAFASWPEPERQTASKPAPLAHMPEHPAVKPPPLALQTEQIASKAAAFASRPKQPAPAYQPERQTASKPAPLAHMLEHPAVKPPPLALQAELKASEAAGFASRPKQPTSASEQPVPAFQPERQTASKPAVLAHMLEHPAVKPPPLALQTEQTAIQAASRPKQPTSASEQPVPAFQPERQTASKPAMPEHPAVKPPPPALQSKLKTSKAAAFASRPKQPTSASAQPVPAFQPERQAASKPAPLAHIPEHPAVKPPPLALQAEQMTGQAIAGGDVGLGAAAWLGREKD</sequence>
<evidence type="ECO:0000259" key="3">
    <source>
        <dbReference type="Pfam" id="PF00849"/>
    </source>
</evidence>
<feature type="compositionally biased region" description="Basic and acidic residues" evidence="2">
    <location>
        <begin position="566"/>
        <end position="575"/>
    </location>
</feature>
<dbReference type="InterPro" id="IPR050188">
    <property type="entry name" value="RluA_PseudoU_synthase"/>
</dbReference>
<protein>
    <recommendedName>
        <fullName evidence="3">Pseudouridine synthase RsuA/RluA-like domain-containing protein</fullName>
    </recommendedName>
</protein>
<dbReference type="Pfam" id="PF00849">
    <property type="entry name" value="PseudoU_synth_2"/>
    <property type="match status" value="1"/>
</dbReference>
<dbReference type="Gene3D" id="3.80.10.10">
    <property type="entry name" value="Ribonuclease Inhibitor"/>
    <property type="match status" value="1"/>
</dbReference>
<dbReference type="EMBL" id="CAUJNA010000005">
    <property type="protein sequence ID" value="CAJ1370272.1"/>
    <property type="molecule type" value="Genomic_DNA"/>
</dbReference>
<dbReference type="Gene3D" id="3.30.2350.10">
    <property type="entry name" value="Pseudouridine synthase"/>
    <property type="match status" value="1"/>
</dbReference>
<feature type="region of interest" description="Disordered" evidence="2">
    <location>
        <begin position="728"/>
        <end position="1032"/>
    </location>
</feature>
<proteinExistence type="inferred from homology"/>
<accession>A0AA36HJJ9</accession>
<gene>
    <name evidence="4" type="ORF">EVOR1521_LOCUS877</name>
</gene>
<reference evidence="4" key="1">
    <citation type="submission" date="2023-08" db="EMBL/GenBank/DDBJ databases">
        <authorList>
            <person name="Chen Y."/>
            <person name="Shah S."/>
            <person name="Dougan E. K."/>
            <person name="Thang M."/>
            <person name="Chan C."/>
        </authorList>
    </citation>
    <scope>NUCLEOTIDE SEQUENCE</scope>
</reference>
<organism evidence="4 5">
    <name type="scientific">Effrenium voratum</name>
    <dbReference type="NCBI Taxonomy" id="2562239"/>
    <lineage>
        <taxon>Eukaryota</taxon>
        <taxon>Sar</taxon>
        <taxon>Alveolata</taxon>
        <taxon>Dinophyceae</taxon>
        <taxon>Suessiales</taxon>
        <taxon>Symbiodiniaceae</taxon>
        <taxon>Effrenium</taxon>
    </lineage>
</organism>
<feature type="compositionally biased region" description="Low complexity" evidence="2">
    <location>
        <begin position="769"/>
        <end position="784"/>
    </location>
</feature>
<dbReference type="SUPFAM" id="SSF52047">
    <property type="entry name" value="RNI-like"/>
    <property type="match status" value="1"/>
</dbReference>
<evidence type="ECO:0000256" key="2">
    <source>
        <dbReference type="SAM" id="MobiDB-lite"/>
    </source>
</evidence>
<dbReference type="AlphaFoldDB" id="A0AA36HJJ9"/>
<dbReference type="Proteomes" id="UP001178507">
    <property type="component" value="Unassembled WGS sequence"/>
</dbReference>
<dbReference type="SMART" id="SM00368">
    <property type="entry name" value="LRR_RI"/>
    <property type="match status" value="3"/>
</dbReference>
<dbReference type="PANTHER" id="PTHR21600">
    <property type="entry name" value="MITOCHONDRIAL RNA PSEUDOURIDINE SYNTHASE"/>
    <property type="match status" value="1"/>
</dbReference>
<feature type="domain" description="Pseudouridine synthase RsuA/RluA-like" evidence="3">
    <location>
        <begin position="358"/>
        <end position="474"/>
    </location>
</feature>
<evidence type="ECO:0000256" key="1">
    <source>
        <dbReference type="ARBA" id="ARBA00010876"/>
    </source>
</evidence>
<comment type="caution">
    <text evidence="4">The sequence shown here is derived from an EMBL/GenBank/DDBJ whole genome shotgun (WGS) entry which is preliminary data.</text>
</comment>
<dbReference type="GO" id="GO:0009982">
    <property type="term" value="F:pseudouridine synthase activity"/>
    <property type="evidence" value="ECO:0007669"/>
    <property type="project" value="InterPro"/>
</dbReference>